<dbReference type="PANTHER" id="PTHR45436">
    <property type="entry name" value="SENSOR HISTIDINE KINASE YKOH"/>
    <property type="match status" value="1"/>
</dbReference>
<keyword evidence="5" id="KW-0597">Phosphoprotein</keyword>
<proteinExistence type="predicted"/>
<dbReference type="InterPro" id="IPR050428">
    <property type="entry name" value="TCS_sensor_his_kinase"/>
</dbReference>
<dbReference type="GO" id="GO:0005886">
    <property type="term" value="C:plasma membrane"/>
    <property type="evidence" value="ECO:0007669"/>
    <property type="project" value="UniProtKB-SubCell"/>
</dbReference>
<dbReference type="SUPFAM" id="SSF158472">
    <property type="entry name" value="HAMP domain-like"/>
    <property type="match status" value="1"/>
</dbReference>
<dbReference type="SUPFAM" id="SSF47384">
    <property type="entry name" value="Homodimeric domain of signal transducing histidine kinase"/>
    <property type="match status" value="1"/>
</dbReference>
<comment type="cofactor">
    <cofactor evidence="2">
        <name>a divalent metal cation</name>
        <dbReference type="ChEBI" id="CHEBI:60240"/>
    </cofactor>
</comment>
<dbReference type="InterPro" id="IPR036097">
    <property type="entry name" value="HisK_dim/P_sf"/>
</dbReference>
<feature type="region of interest" description="Disordered" evidence="12">
    <location>
        <begin position="60"/>
        <end position="80"/>
    </location>
</feature>
<gene>
    <name evidence="16" type="ORF">nbrc107696_17140</name>
</gene>
<dbReference type="Pfam" id="PF00672">
    <property type="entry name" value="HAMP"/>
    <property type="match status" value="1"/>
</dbReference>
<dbReference type="Proteomes" id="UP000444960">
    <property type="component" value="Unassembled WGS sequence"/>
</dbReference>
<keyword evidence="10" id="KW-0902">Two-component regulatory system</keyword>
<dbReference type="InterPro" id="IPR005467">
    <property type="entry name" value="His_kinase_dom"/>
</dbReference>
<dbReference type="PRINTS" id="PR00344">
    <property type="entry name" value="BCTRLSENSOR"/>
</dbReference>
<dbReference type="FunFam" id="3.30.565.10:FF:000006">
    <property type="entry name" value="Sensor histidine kinase WalK"/>
    <property type="match status" value="1"/>
</dbReference>
<dbReference type="FunFam" id="1.10.287.130:FF:000001">
    <property type="entry name" value="Two-component sensor histidine kinase"/>
    <property type="match status" value="1"/>
</dbReference>
<keyword evidence="9 13" id="KW-1133">Transmembrane helix</keyword>
<protein>
    <recommendedName>
        <fullName evidence="4">histidine kinase</fullName>
        <ecNumber evidence="4">2.7.13.3</ecNumber>
    </recommendedName>
</protein>
<evidence type="ECO:0000256" key="5">
    <source>
        <dbReference type="ARBA" id="ARBA00022553"/>
    </source>
</evidence>
<evidence type="ECO:0000256" key="10">
    <source>
        <dbReference type="ARBA" id="ARBA00023012"/>
    </source>
</evidence>
<dbReference type="SMART" id="SM00388">
    <property type="entry name" value="HisKA"/>
    <property type="match status" value="1"/>
</dbReference>
<organism evidence="16 17">
    <name type="scientific">Gordonia spumicola</name>
    <dbReference type="NCBI Taxonomy" id="589161"/>
    <lineage>
        <taxon>Bacteria</taxon>
        <taxon>Bacillati</taxon>
        <taxon>Actinomycetota</taxon>
        <taxon>Actinomycetes</taxon>
        <taxon>Mycobacteriales</taxon>
        <taxon>Gordoniaceae</taxon>
        <taxon>Gordonia</taxon>
    </lineage>
</organism>
<feature type="domain" description="HAMP" evidence="15">
    <location>
        <begin position="180"/>
        <end position="233"/>
    </location>
</feature>
<dbReference type="InterPro" id="IPR004358">
    <property type="entry name" value="Sig_transdc_His_kin-like_C"/>
</dbReference>
<dbReference type="GO" id="GO:0005509">
    <property type="term" value="F:calcium ion binding"/>
    <property type="evidence" value="ECO:0007669"/>
    <property type="project" value="UniProtKB-ARBA"/>
</dbReference>
<dbReference type="SUPFAM" id="SSF55874">
    <property type="entry name" value="ATPase domain of HSP90 chaperone/DNA topoisomerase II/histidine kinase"/>
    <property type="match status" value="1"/>
</dbReference>
<evidence type="ECO:0000256" key="4">
    <source>
        <dbReference type="ARBA" id="ARBA00012438"/>
    </source>
</evidence>
<dbReference type="EC" id="2.7.13.3" evidence="4"/>
<dbReference type="InterPro" id="IPR003594">
    <property type="entry name" value="HATPase_dom"/>
</dbReference>
<reference evidence="17" key="1">
    <citation type="submission" date="2019-06" db="EMBL/GenBank/DDBJ databases">
        <title>Gordonia isolated from sludge of a wastewater treatment plant.</title>
        <authorList>
            <person name="Tamura T."/>
            <person name="Aoyama K."/>
            <person name="Kang Y."/>
            <person name="Saito S."/>
            <person name="Akiyama N."/>
            <person name="Yazawa K."/>
            <person name="Gonoi T."/>
            <person name="Mikami Y."/>
        </authorList>
    </citation>
    <scope>NUCLEOTIDE SEQUENCE [LARGE SCALE GENOMIC DNA]</scope>
    <source>
        <strain evidence="17">NBRC 107696</strain>
    </source>
</reference>
<dbReference type="AlphaFoldDB" id="A0A7I9V7A9"/>
<evidence type="ECO:0000259" key="14">
    <source>
        <dbReference type="PROSITE" id="PS50109"/>
    </source>
</evidence>
<dbReference type="Pfam" id="PF02518">
    <property type="entry name" value="HATPase_c"/>
    <property type="match status" value="1"/>
</dbReference>
<feature type="domain" description="Histidine kinase" evidence="14">
    <location>
        <begin position="255"/>
        <end position="471"/>
    </location>
</feature>
<feature type="transmembrane region" description="Helical" evidence="13">
    <location>
        <begin position="157"/>
        <end position="179"/>
    </location>
</feature>
<dbReference type="CDD" id="cd00082">
    <property type="entry name" value="HisKA"/>
    <property type="match status" value="1"/>
</dbReference>
<evidence type="ECO:0000313" key="17">
    <source>
        <dbReference type="Proteomes" id="UP000444960"/>
    </source>
</evidence>
<evidence type="ECO:0000256" key="13">
    <source>
        <dbReference type="SAM" id="Phobius"/>
    </source>
</evidence>
<evidence type="ECO:0000256" key="11">
    <source>
        <dbReference type="ARBA" id="ARBA00023136"/>
    </source>
</evidence>
<keyword evidence="7 13" id="KW-0812">Transmembrane</keyword>
<evidence type="ECO:0000256" key="7">
    <source>
        <dbReference type="ARBA" id="ARBA00022692"/>
    </source>
</evidence>
<evidence type="ECO:0000256" key="12">
    <source>
        <dbReference type="SAM" id="MobiDB-lite"/>
    </source>
</evidence>
<dbReference type="OrthoDB" id="9786919at2"/>
<keyword evidence="6" id="KW-0808">Transferase</keyword>
<feature type="region of interest" description="Disordered" evidence="12">
    <location>
        <begin position="104"/>
        <end position="125"/>
    </location>
</feature>
<dbReference type="Gene3D" id="3.30.565.10">
    <property type="entry name" value="Histidine kinase-like ATPase, C-terminal domain"/>
    <property type="match status" value="1"/>
</dbReference>
<evidence type="ECO:0000313" key="16">
    <source>
        <dbReference type="EMBL" id="GEE01268.1"/>
    </source>
</evidence>
<dbReference type="Pfam" id="PF00512">
    <property type="entry name" value="HisKA"/>
    <property type="match status" value="1"/>
</dbReference>
<keyword evidence="11 13" id="KW-0472">Membrane</keyword>
<dbReference type="PROSITE" id="PS50885">
    <property type="entry name" value="HAMP"/>
    <property type="match status" value="1"/>
</dbReference>
<evidence type="ECO:0000259" key="15">
    <source>
        <dbReference type="PROSITE" id="PS50885"/>
    </source>
</evidence>
<keyword evidence="8 16" id="KW-0418">Kinase</keyword>
<evidence type="ECO:0000256" key="6">
    <source>
        <dbReference type="ARBA" id="ARBA00022679"/>
    </source>
</evidence>
<sequence>MNAIARRMRAMPLRVTLVVSTVILVLAGLGASGVAVTSAMRADLVSRVDEGLNDAIHGWARPPAIRDDDQPGPPGLRRPKSQYYLASTLPNGFQLVFNDFGSSPDQSSLPSGDVGPTTVRSVGSGPEWRIAKRQQNGATVVIAIPLSDVDATMSRLIWLQVGVGCIVVLLIGVLSYLLVRSSLRPLRRVEETAHAIAGGDLHQRVPARPANTEVGSLGESVNAMLAQIQSAFAATAASERQARESEEKMRRFVADASHELRTPLTSIKGFADLMTLGAVSDSGDAVRRISGEADRMTMLVEDLLMLARLDAQRPLDDSPVDVLALLVDSVEAARASAPGREITLDLAGFEPTAQVEGDRLRLRQVLGNLLGNAVAHTGDDDRITVSARIDDGEVVVSVADTGPGLSSDEAEHVFERFYRGDPSRHRDQTASGSGLGLSIVAALVAAHGGRVGVRSEPGHGAEFWFALPSANTADPR</sequence>
<dbReference type="PANTHER" id="PTHR45436:SF5">
    <property type="entry name" value="SENSOR HISTIDINE KINASE TRCS"/>
    <property type="match status" value="1"/>
</dbReference>
<accession>A0A7I9V7A9</accession>
<comment type="catalytic activity">
    <reaction evidence="1">
        <text>ATP + protein L-histidine = ADP + protein N-phospho-L-histidine.</text>
        <dbReference type="EC" id="2.7.13.3"/>
    </reaction>
</comment>
<dbReference type="SMART" id="SM00304">
    <property type="entry name" value="HAMP"/>
    <property type="match status" value="1"/>
</dbReference>
<dbReference type="PROSITE" id="PS50109">
    <property type="entry name" value="HIS_KIN"/>
    <property type="match status" value="1"/>
</dbReference>
<dbReference type="InterPro" id="IPR003660">
    <property type="entry name" value="HAMP_dom"/>
</dbReference>
<dbReference type="RefSeq" id="WP_161895083.1">
    <property type="nucleotide sequence ID" value="NZ_BJOV01000003.1"/>
</dbReference>
<evidence type="ECO:0000256" key="3">
    <source>
        <dbReference type="ARBA" id="ARBA00004236"/>
    </source>
</evidence>
<comment type="subcellular location">
    <subcellularLocation>
        <location evidence="3">Cell membrane</location>
    </subcellularLocation>
</comment>
<evidence type="ECO:0000256" key="1">
    <source>
        <dbReference type="ARBA" id="ARBA00000085"/>
    </source>
</evidence>
<dbReference type="EMBL" id="BJOV01000003">
    <property type="protein sequence ID" value="GEE01268.1"/>
    <property type="molecule type" value="Genomic_DNA"/>
</dbReference>
<dbReference type="CDD" id="cd00075">
    <property type="entry name" value="HATPase"/>
    <property type="match status" value="1"/>
</dbReference>
<name>A0A7I9V7A9_9ACTN</name>
<dbReference type="InterPro" id="IPR003661">
    <property type="entry name" value="HisK_dim/P_dom"/>
</dbReference>
<evidence type="ECO:0000256" key="9">
    <source>
        <dbReference type="ARBA" id="ARBA00022989"/>
    </source>
</evidence>
<dbReference type="Gene3D" id="6.10.340.10">
    <property type="match status" value="1"/>
</dbReference>
<comment type="caution">
    <text evidence="16">The sequence shown here is derived from an EMBL/GenBank/DDBJ whole genome shotgun (WGS) entry which is preliminary data.</text>
</comment>
<dbReference type="Gene3D" id="1.10.287.130">
    <property type="match status" value="1"/>
</dbReference>
<evidence type="ECO:0000256" key="2">
    <source>
        <dbReference type="ARBA" id="ARBA00001968"/>
    </source>
</evidence>
<evidence type="ECO:0000256" key="8">
    <source>
        <dbReference type="ARBA" id="ARBA00022777"/>
    </source>
</evidence>
<dbReference type="InterPro" id="IPR036890">
    <property type="entry name" value="HATPase_C_sf"/>
</dbReference>
<keyword evidence="17" id="KW-1185">Reference proteome</keyword>
<dbReference type="CDD" id="cd06225">
    <property type="entry name" value="HAMP"/>
    <property type="match status" value="1"/>
</dbReference>
<dbReference type="GO" id="GO:0000155">
    <property type="term" value="F:phosphorelay sensor kinase activity"/>
    <property type="evidence" value="ECO:0007669"/>
    <property type="project" value="InterPro"/>
</dbReference>
<dbReference type="SMART" id="SM00387">
    <property type="entry name" value="HATPase_c"/>
    <property type="match status" value="1"/>
</dbReference>